<dbReference type="Proteomes" id="UP001281614">
    <property type="component" value="Unassembled WGS sequence"/>
</dbReference>
<dbReference type="AlphaFoldDB" id="A0AAD9Y3E3"/>
<evidence type="ECO:0000313" key="3">
    <source>
        <dbReference type="Proteomes" id="UP001281614"/>
    </source>
</evidence>
<evidence type="ECO:0000313" key="2">
    <source>
        <dbReference type="EMBL" id="KAK2732027.1"/>
    </source>
</evidence>
<reference evidence="2" key="1">
    <citation type="submission" date="2023-02" db="EMBL/GenBank/DDBJ databases">
        <title>Colletotrichum kahawae CIFC_Que2 genome sequencing and assembly.</title>
        <authorList>
            <person name="Baroncelli R."/>
        </authorList>
    </citation>
    <scope>NUCLEOTIDE SEQUENCE</scope>
    <source>
        <strain evidence="2">CIFC_Que2</strain>
    </source>
</reference>
<keyword evidence="3" id="KW-1185">Reference proteome</keyword>
<sequence>MQIKTVPGIGSVLGLGFLRSCLVGDGTLERVRAGLIVKIVRSGGWSVESQVSPPELSNTDKCQSSSPRRQDAAPPDGRRKVQGQGSGTRQGSGRSLDVVDHSLIATSYGEANAVAALVLEHVLNINRPQSSASPNALQHRVYRELEFGTHNLRNPPPPHCTSPPSRSLQHPPHHARPIIAQTYRDLPSPPSYFSYLQLVNPELRPLETVRHSSWNRHPRSPAAAAPTSTPFVLH</sequence>
<feature type="region of interest" description="Disordered" evidence="1">
    <location>
        <begin position="213"/>
        <end position="234"/>
    </location>
</feature>
<name>A0AAD9Y3E3_COLKA</name>
<gene>
    <name evidence="2" type="ORF">CKAH01_01973</name>
</gene>
<protein>
    <submittedName>
        <fullName evidence="2">Uncharacterized protein</fullName>
    </submittedName>
</protein>
<feature type="compositionally biased region" description="Low complexity" evidence="1">
    <location>
        <begin position="220"/>
        <end position="234"/>
    </location>
</feature>
<comment type="caution">
    <text evidence="2">The sequence shown here is derived from an EMBL/GenBank/DDBJ whole genome shotgun (WGS) entry which is preliminary data.</text>
</comment>
<organism evidence="2 3">
    <name type="scientific">Colletotrichum kahawae</name>
    <name type="common">Coffee berry disease fungus</name>
    <dbReference type="NCBI Taxonomy" id="34407"/>
    <lineage>
        <taxon>Eukaryota</taxon>
        <taxon>Fungi</taxon>
        <taxon>Dikarya</taxon>
        <taxon>Ascomycota</taxon>
        <taxon>Pezizomycotina</taxon>
        <taxon>Sordariomycetes</taxon>
        <taxon>Hypocreomycetidae</taxon>
        <taxon>Glomerellales</taxon>
        <taxon>Glomerellaceae</taxon>
        <taxon>Colletotrichum</taxon>
        <taxon>Colletotrichum gloeosporioides species complex</taxon>
    </lineage>
</organism>
<feature type="region of interest" description="Disordered" evidence="1">
    <location>
        <begin position="48"/>
        <end position="94"/>
    </location>
</feature>
<proteinExistence type="predicted"/>
<feature type="compositionally biased region" description="Polar residues" evidence="1">
    <location>
        <begin position="48"/>
        <end position="67"/>
    </location>
</feature>
<feature type="region of interest" description="Disordered" evidence="1">
    <location>
        <begin position="152"/>
        <end position="172"/>
    </location>
</feature>
<evidence type="ECO:0000256" key="1">
    <source>
        <dbReference type="SAM" id="MobiDB-lite"/>
    </source>
</evidence>
<accession>A0AAD9Y3E3</accession>
<dbReference type="EMBL" id="VYYT01000554">
    <property type="protein sequence ID" value="KAK2732027.1"/>
    <property type="molecule type" value="Genomic_DNA"/>
</dbReference>
<feature type="compositionally biased region" description="Basic and acidic residues" evidence="1">
    <location>
        <begin position="68"/>
        <end position="79"/>
    </location>
</feature>